<feature type="domain" description="C-type lectin" evidence="4">
    <location>
        <begin position="44"/>
        <end position="168"/>
    </location>
</feature>
<dbReference type="VEuPathDB" id="CryptoDB:Vbra_7223"/>
<dbReference type="OrthoDB" id="441660at2759"/>
<feature type="compositionally biased region" description="Gly residues" evidence="1">
    <location>
        <begin position="360"/>
        <end position="370"/>
    </location>
</feature>
<feature type="chain" id="PRO_5005187623" description="C-type lectin domain-containing protein" evidence="3">
    <location>
        <begin position="36"/>
        <end position="530"/>
    </location>
</feature>
<dbReference type="PANTHER" id="PTHR45710">
    <property type="entry name" value="C-TYPE LECTIN DOMAIN-CONTAINING PROTEIN 180"/>
    <property type="match status" value="1"/>
</dbReference>
<evidence type="ECO:0000256" key="1">
    <source>
        <dbReference type="SAM" id="MobiDB-lite"/>
    </source>
</evidence>
<protein>
    <recommendedName>
        <fullName evidence="4">C-type lectin domain-containing protein</fullName>
    </recommendedName>
</protein>
<evidence type="ECO:0000313" key="5">
    <source>
        <dbReference type="EMBL" id="CEL94247.1"/>
    </source>
</evidence>
<dbReference type="Gene3D" id="3.10.100.10">
    <property type="entry name" value="Mannose-Binding Protein A, subunit A"/>
    <property type="match status" value="1"/>
</dbReference>
<keyword evidence="2" id="KW-0472">Membrane</keyword>
<dbReference type="InterPro" id="IPR050828">
    <property type="entry name" value="C-type_lectin/matrix_domain"/>
</dbReference>
<dbReference type="InterPro" id="IPR016186">
    <property type="entry name" value="C-type_lectin-like/link_sf"/>
</dbReference>
<keyword evidence="2" id="KW-0812">Transmembrane</keyword>
<evidence type="ECO:0000259" key="4">
    <source>
        <dbReference type="PROSITE" id="PS50041"/>
    </source>
</evidence>
<sequence length="530" mass="55728">MRLYGTSRARGRPHVLQLVANVLLVVLLSGSPAWACPDDTWTERGGSCYKSYFFATDSLLSGKSWTEANEHCMSEGGTGAALASVRSPSENALVLDLAQQMDQECWVGLRKYRLPLRKAGWRWIDSTANLDTDDYVNWGDELSRIWRLLPPQEKCTTIRPDGWGARTCWGPGSRLSCFVCEAPADPSQAVEVPEENLYEPGRETDREETDRGDMAYPPGWEDGGVAPIDPNVLGPGGGDGLTDFDPAFPGDLPDLPEVVIEANETGDREQIGGGEEDLEANASEPLTPEEIIDLLTEAPAEAIKEATEPPTEDTTAPAQETDEKNGFLKPTPEAGPATLPPVPTPPSPSRPLTLPQRPPSGGGGGGGGENGRGDVVNGENGLVIPSGREEGGEGSLGEGSDFDIRGSGEGEPTVAPGAGGGGAGGLPYTPLDLGLNAGPLNGTTSPPLDDEESEFAEGKGKKESPEDEEPTWIRWVLAGSVAGVAFVGIAIAFSFVMYMQYRRKRNGSLTEHDATAAADASSTGTGGAAG</sequence>
<name>A0A0G4EE44_VITBC</name>
<dbReference type="SUPFAM" id="SSF56436">
    <property type="entry name" value="C-type lectin-like"/>
    <property type="match status" value="1"/>
</dbReference>
<keyword evidence="6" id="KW-1185">Reference proteome</keyword>
<feature type="transmembrane region" description="Helical" evidence="2">
    <location>
        <begin position="472"/>
        <end position="498"/>
    </location>
</feature>
<dbReference type="EMBL" id="CDMY01000212">
    <property type="protein sequence ID" value="CEL94247.1"/>
    <property type="molecule type" value="Genomic_DNA"/>
</dbReference>
<feature type="region of interest" description="Disordered" evidence="1">
    <location>
        <begin position="306"/>
        <end position="469"/>
    </location>
</feature>
<dbReference type="STRING" id="1169540.A0A0G4EE44"/>
<feature type="compositionally biased region" description="Low complexity" evidence="1">
    <location>
        <begin position="308"/>
        <end position="319"/>
    </location>
</feature>
<dbReference type="CDD" id="cd00037">
    <property type="entry name" value="CLECT"/>
    <property type="match status" value="1"/>
</dbReference>
<dbReference type="Pfam" id="PF00059">
    <property type="entry name" value="Lectin_C"/>
    <property type="match status" value="1"/>
</dbReference>
<evidence type="ECO:0000256" key="2">
    <source>
        <dbReference type="SAM" id="Phobius"/>
    </source>
</evidence>
<keyword evidence="2" id="KW-1133">Transmembrane helix</keyword>
<feature type="compositionally biased region" description="Pro residues" evidence="1">
    <location>
        <begin position="338"/>
        <end position="349"/>
    </location>
</feature>
<feature type="region of interest" description="Disordered" evidence="1">
    <location>
        <begin position="508"/>
        <end position="530"/>
    </location>
</feature>
<dbReference type="PANTHER" id="PTHR45710:SF26">
    <property type="entry name" value="RH26557P"/>
    <property type="match status" value="1"/>
</dbReference>
<dbReference type="AlphaFoldDB" id="A0A0G4EE44"/>
<feature type="signal peptide" evidence="3">
    <location>
        <begin position="1"/>
        <end position="35"/>
    </location>
</feature>
<dbReference type="InterPro" id="IPR016187">
    <property type="entry name" value="CTDL_fold"/>
</dbReference>
<dbReference type="InParanoid" id="A0A0G4EE44"/>
<accession>A0A0G4EE44</accession>
<reference evidence="5 6" key="1">
    <citation type="submission" date="2014-11" db="EMBL/GenBank/DDBJ databases">
        <authorList>
            <person name="Zhu J."/>
            <person name="Qi W."/>
            <person name="Song R."/>
        </authorList>
    </citation>
    <scope>NUCLEOTIDE SEQUENCE [LARGE SCALE GENOMIC DNA]</scope>
</reference>
<keyword evidence="3" id="KW-0732">Signal</keyword>
<dbReference type="Proteomes" id="UP000041254">
    <property type="component" value="Unassembled WGS sequence"/>
</dbReference>
<dbReference type="InterPro" id="IPR001304">
    <property type="entry name" value="C-type_lectin-like"/>
</dbReference>
<organism evidence="5 6">
    <name type="scientific">Vitrella brassicaformis (strain CCMP3155)</name>
    <dbReference type="NCBI Taxonomy" id="1169540"/>
    <lineage>
        <taxon>Eukaryota</taxon>
        <taxon>Sar</taxon>
        <taxon>Alveolata</taxon>
        <taxon>Colpodellida</taxon>
        <taxon>Vitrellaceae</taxon>
        <taxon>Vitrella</taxon>
    </lineage>
</organism>
<dbReference type="PROSITE" id="PS50041">
    <property type="entry name" value="C_TYPE_LECTIN_2"/>
    <property type="match status" value="1"/>
</dbReference>
<gene>
    <name evidence="5" type="ORF">Vbra_7223</name>
</gene>
<evidence type="ECO:0000256" key="3">
    <source>
        <dbReference type="SAM" id="SignalP"/>
    </source>
</evidence>
<proteinExistence type="predicted"/>
<evidence type="ECO:0000313" key="6">
    <source>
        <dbReference type="Proteomes" id="UP000041254"/>
    </source>
</evidence>
<dbReference type="SMART" id="SM00034">
    <property type="entry name" value="CLECT"/>
    <property type="match status" value="1"/>
</dbReference>